<dbReference type="InterPro" id="IPR050093">
    <property type="entry name" value="ABC_SmlMolc_Importer"/>
</dbReference>
<dbReference type="SUPFAM" id="SSF50331">
    <property type="entry name" value="MOP-like"/>
    <property type="match status" value="1"/>
</dbReference>
<dbReference type="Proteomes" id="UP000433577">
    <property type="component" value="Chromosome 1"/>
</dbReference>
<dbReference type="PROSITE" id="PS50893">
    <property type="entry name" value="ABC_TRANSPORTER_2"/>
    <property type="match status" value="1"/>
</dbReference>
<evidence type="ECO:0000313" key="8">
    <source>
        <dbReference type="Proteomes" id="UP000433577"/>
    </source>
</evidence>
<keyword evidence="4" id="KW-0547">Nucleotide-binding</keyword>
<dbReference type="GO" id="GO:0016887">
    <property type="term" value="F:ATP hydrolysis activity"/>
    <property type="evidence" value="ECO:0007669"/>
    <property type="project" value="InterPro"/>
</dbReference>
<organism evidence="7 8">
    <name type="scientific">Paraburkholderia acidisoli</name>
    <dbReference type="NCBI Taxonomy" id="2571748"/>
    <lineage>
        <taxon>Bacteria</taxon>
        <taxon>Pseudomonadati</taxon>
        <taxon>Pseudomonadota</taxon>
        <taxon>Betaproteobacteria</taxon>
        <taxon>Burkholderiales</taxon>
        <taxon>Burkholderiaceae</taxon>
        <taxon>Paraburkholderia</taxon>
    </lineage>
</organism>
<evidence type="ECO:0000256" key="4">
    <source>
        <dbReference type="ARBA" id="ARBA00022741"/>
    </source>
</evidence>
<dbReference type="FunFam" id="3.40.50.300:FF:000425">
    <property type="entry name" value="Probable ABC transporter, ATP-binding subunit"/>
    <property type="match status" value="1"/>
</dbReference>
<keyword evidence="8" id="KW-1185">Reference proteome</keyword>
<dbReference type="KEGG" id="pacs:FAZ98_05280"/>
<keyword evidence="1" id="KW-0813">Transport</keyword>
<keyword evidence="3" id="KW-0997">Cell inner membrane</keyword>
<dbReference type="OrthoDB" id="5298774at2"/>
<protein>
    <submittedName>
        <fullName evidence="7">ATP-binding cassette domain-containing protein</fullName>
    </submittedName>
</protein>
<evidence type="ECO:0000259" key="6">
    <source>
        <dbReference type="PROSITE" id="PS50893"/>
    </source>
</evidence>
<evidence type="ECO:0000313" key="7">
    <source>
        <dbReference type="EMBL" id="QGZ61190.1"/>
    </source>
</evidence>
<dbReference type="Pfam" id="PF00005">
    <property type="entry name" value="ABC_tran"/>
    <property type="match status" value="1"/>
</dbReference>
<dbReference type="SUPFAM" id="SSF52540">
    <property type="entry name" value="P-loop containing nucleoside triphosphate hydrolases"/>
    <property type="match status" value="1"/>
</dbReference>
<evidence type="ECO:0000256" key="2">
    <source>
        <dbReference type="ARBA" id="ARBA00022475"/>
    </source>
</evidence>
<dbReference type="InterPro" id="IPR003439">
    <property type="entry name" value="ABC_transporter-like_ATP-bd"/>
</dbReference>
<dbReference type="Gene3D" id="3.40.50.300">
    <property type="entry name" value="P-loop containing nucleotide triphosphate hydrolases"/>
    <property type="match status" value="1"/>
</dbReference>
<dbReference type="EMBL" id="CP046913">
    <property type="protein sequence ID" value="QGZ61190.1"/>
    <property type="molecule type" value="Genomic_DNA"/>
</dbReference>
<dbReference type="InterPro" id="IPR027417">
    <property type="entry name" value="P-loop_NTPase"/>
</dbReference>
<keyword evidence="5 7" id="KW-0067">ATP-binding</keyword>
<dbReference type="InterPro" id="IPR017871">
    <property type="entry name" value="ABC_transporter-like_CS"/>
</dbReference>
<name>A0A7Z2JFI6_9BURK</name>
<dbReference type="AlphaFoldDB" id="A0A7Z2JFI6"/>
<gene>
    <name evidence="7" type="ORF">FAZ98_05280</name>
</gene>
<reference evidence="7 8" key="1">
    <citation type="submission" date="2019-12" db="EMBL/GenBank/DDBJ databases">
        <title>Paraburkholderia acidiphila 7Q-K02 sp. nov and Paraburkholderia acidisoli DHF22 sp. nov., two strains isolated from forest soil.</title>
        <authorList>
            <person name="Gao Z."/>
            <person name="Qiu L."/>
        </authorList>
    </citation>
    <scope>NUCLEOTIDE SEQUENCE [LARGE SCALE GENOMIC DNA]</scope>
    <source>
        <strain evidence="7 8">DHF22</strain>
    </source>
</reference>
<proteinExistence type="predicted"/>
<dbReference type="PANTHER" id="PTHR42781">
    <property type="entry name" value="SPERMIDINE/PUTRESCINE IMPORT ATP-BINDING PROTEIN POTA"/>
    <property type="match status" value="1"/>
</dbReference>
<accession>A0A7Z2JFI6</accession>
<evidence type="ECO:0000256" key="5">
    <source>
        <dbReference type="ARBA" id="ARBA00022840"/>
    </source>
</evidence>
<dbReference type="InterPro" id="IPR008995">
    <property type="entry name" value="Mo/tungstate-bd_C_term_dom"/>
</dbReference>
<dbReference type="Pfam" id="PF08402">
    <property type="entry name" value="TOBE_2"/>
    <property type="match status" value="1"/>
</dbReference>
<dbReference type="RefSeq" id="WP_158949440.1">
    <property type="nucleotide sequence ID" value="NZ_CP046913.1"/>
</dbReference>
<dbReference type="GO" id="GO:0015697">
    <property type="term" value="P:quaternary ammonium group transport"/>
    <property type="evidence" value="ECO:0007669"/>
    <property type="project" value="UniProtKB-ARBA"/>
</dbReference>
<dbReference type="GO" id="GO:0022857">
    <property type="term" value="F:transmembrane transporter activity"/>
    <property type="evidence" value="ECO:0007669"/>
    <property type="project" value="InterPro"/>
</dbReference>
<keyword evidence="3" id="KW-0472">Membrane</keyword>
<dbReference type="InterPro" id="IPR003593">
    <property type="entry name" value="AAA+_ATPase"/>
</dbReference>
<dbReference type="GO" id="GO:0005524">
    <property type="term" value="F:ATP binding"/>
    <property type="evidence" value="ECO:0007669"/>
    <property type="project" value="UniProtKB-KW"/>
</dbReference>
<dbReference type="PANTHER" id="PTHR42781:SF4">
    <property type="entry name" value="SPERMIDINE_PUTRESCINE IMPORT ATP-BINDING PROTEIN POTA"/>
    <property type="match status" value="1"/>
</dbReference>
<sequence>MKLESIPITLTRCAKTFHGARVLEALDLTIGAGETLVLLGPSGCGKTTTLRIIAGLEMPDAHGRVAFGDEDVTALPIERRKVGMVFQNYALFPNLDVRGNIGYGLKIQRVPAAEARARVDELLAMMRLEAHAAKPISQLSGGQRQRVALARALAPRPRVLLLDEPLTALDARLRDTLRAEMNTLLRELGVTTVYVTHDQAEAMELGDRIVVMSAGRIEQIGTPREIYYQPASRAVAQFIGTLNRLAGEWQDGMLRTSGGAIRVERAASATHAASTNPSGAAELFFRPEDATLADPAVAPLRGVIEQATFLGERTRLTIGGAAPDALFVDVAGRIELARGTPVGIAIAPEALIALA</sequence>
<dbReference type="GO" id="GO:0043190">
    <property type="term" value="C:ATP-binding cassette (ABC) transporter complex"/>
    <property type="evidence" value="ECO:0007669"/>
    <property type="project" value="InterPro"/>
</dbReference>
<keyword evidence="2" id="KW-1003">Cell membrane</keyword>
<evidence type="ECO:0000256" key="3">
    <source>
        <dbReference type="ARBA" id="ARBA00022519"/>
    </source>
</evidence>
<dbReference type="SMART" id="SM00382">
    <property type="entry name" value="AAA"/>
    <property type="match status" value="1"/>
</dbReference>
<dbReference type="PROSITE" id="PS00211">
    <property type="entry name" value="ABC_TRANSPORTER_1"/>
    <property type="match status" value="1"/>
</dbReference>
<evidence type="ECO:0000256" key="1">
    <source>
        <dbReference type="ARBA" id="ARBA00022448"/>
    </source>
</evidence>
<dbReference type="InterPro" id="IPR013611">
    <property type="entry name" value="Transp-assoc_OB_typ2"/>
</dbReference>
<feature type="domain" description="ABC transporter" evidence="6">
    <location>
        <begin position="1"/>
        <end position="239"/>
    </location>
</feature>